<evidence type="ECO:0000313" key="4">
    <source>
        <dbReference type="Proteomes" id="UP000189310"/>
    </source>
</evidence>
<proteinExistence type="predicted"/>
<name>A0A1G5PCL3_9PSED</name>
<evidence type="ECO:0000313" key="3">
    <source>
        <dbReference type="Proteomes" id="UP000183046"/>
    </source>
</evidence>
<dbReference type="STRING" id="237610.BJP27_22490"/>
<dbReference type="EMBL" id="MTLN01000007">
    <property type="protein sequence ID" value="ONN71003.1"/>
    <property type="molecule type" value="Genomic_DNA"/>
</dbReference>
<evidence type="ECO:0000313" key="1">
    <source>
        <dbReference type="EMBL" id="ONN71003.1"/>
    </source>
</evidence>
<dbReference type="GeneID" id="57559756"/>
<dbReference type="RefSeq" id="WP_027596850.1">
    <property type="nucleotide sequence ID" value="NZ_CP044074.1"/>
</dbReference>
<dbReference type="AlphaFoldDB" id="A0A1G5PCL3"/>
<protein>
    <recommendedName>
        <fullName evidence="5">YqjK-like protein</fullName>
    </recommendedName>
</protein>
<evidence type="ECO:0008006" key="5">
    <source>
        <dbReference type="Google" id="ProtNLM"/>
    </source>
</evidence>
<reference evidence="2" key="1">
    <citation type="submission" date="2016-10" db="EMBL/GenBank/DDBJ databases">
        <authorList>
            <person name="Varghese N."/>
            <person name="Submissions S."/>
        </authorList>
    </citation>
    <scope>NUCLEOTIDE SEQUENCE</scope>
    <source>
        <strain evidence="2">DSM 15758</strain>
    </source>
</reference>
<dbReference type="Proteomes" id="UP000183046">
    <property type="component" value="Unassembled WGS sequence"/>
</dbReference>
<dbReference type="eggNOG" id="ENOG502ZVKN">
    <property type="taxonomic scope" value="Bacteria"/>
</dbReference>
<dbReference type="Proteomes" id="UP000189310">
    <property type="component" value="Unassembled WGS sequence"/>
</dbReference>
<keyword evidence="4" id="KW-1185">Reference proteome</keyword>
<organism evidence="2 3">
    <name type="scientific">Pseudomonas oryzihabitans</name>
    <dbReference type="NCBI Taxonomy" id="47885"/>
    <lineage>
        <taxon>Bacteria</taxon>
        <taxon>Pseudomonadati</taxon>
        <taxon>Pseudomonadota</taxon>
        <taxon>Gammaproteobacteria</taxon>
        <taxon>Pseudomonadales</taxon>
        <taxon>Pseudomonadaceae</taxon>
        <taxon>Pseudomonas</taxon>
    </lineage>
</organism>
<comment type="caution">
    <text evidence="2">The sequence shown here is derived from an EMBL/GenBank/DDBJ whole genome shotgun (WGS) entry which is preliminary data.</text>
</comment>
<sequence>MNQPLTSATSQAKRKELVRLRMEMYRQQLIYNAQPLHNPISLIGDLVRPNRDKVASSAKKPLMLGATVFLSLFGKRLGAVGRLARIGLALYPIVNRLQAHHREQRQAEHPLPPPR</sequence>
<dbReference type="OrthoDB" id="7031058at2"/>
<reference evidence="3" key="2">
    <citation type="submission" date="2016-10" db="EMBL/GenBank/DDBJ databases">
        <authorList>
            <person name="de Groot N.N."/>
        </authorList>
    </citation>
    <scope>NUCLEOTIDE SEQUENCE [LARGE SCALE GENOMIC DNA]</scope>
    <source>
        <strain evidence="3">DSM 15758</strain>
    </source>
</reference>
<accession>A0A1G5PCL3</accession>
<evidence type="ECO:0000313" key="2">
    <source>
        <dbReference type="EMBL" id="SCZ47267.1"/>
    </source>
</evidence>
<gene>
    <name evidence="1" type="ORF">BVL52_13550</name>
    <name evidence="2" type="ORF">SAMN05216279_112121</name>
</gene>
<dbReference type="EMBL" id="FMWB01000012">
    <property type="protein sequence ID" value="SCZ47267.1"/>
    <property type="molecule type" value="Genomic_DNA"/>
</dbReference>
<reference evidence="1 4" key="3">
    <citation type="submission" date="2017-01" db="EMBL/GenBank/DDBJ databases">
        <title>Pseudomonas psychrotolerans genome sequencing and assembly.</title>
        <authorList>
            <person name="Vyas B."/>
            <person name="Mayilraj S."/>
        </authorList>
    </citation>
    <scope>NUCLEOTIDE SEQUENCE [LARGE SCALE GENOMIC DNA]</scope>
    <source>
        <strain evidence="1 4">SDS18</strain>
    </source>
</reference>